<sequence length="210" mass="23928">AWNDEDALTVASVERHEQRLAELAEQFGGHRSKIAEYHQESFRRVKSRGSRRSLRVTWEDFNWWMMREHKEIEGGLQPAERAQHVETFFSSDARIHFCNIKPEVEEHYKGSDGVLRFLPFLAKLVTENKQDVHLPSEEAEEDPRTIIIGLANSCTVVLLFDQENKIARATVFCASCECHDEVPDAAGEKPVAVTKSTRILQDAHGARESG</sequence>
<protein>
    <submittedName>
        <fullName evidence="1">Uncharacterized protein</fullName>
    </submittedName>
</protein>
<evidence type="ECO:0000313" key="2">
    <source>
        <dbReference type="Proteomes" id="UP000654075"/>
    </source>
</evidence>
<keyword evidence="2" id="KW-1185">Reference proteome</keyword>
<comment type="caution">
    <text evidence="1">The sequence shown here is derived from an EMBL/GenBank/DDBJ whole genome shotgun (WGS) entry which is preliminary data.</text>
</comment>
<reference evidence="1" key="1">
    <citation type="submission" date="2021-02" db="EMBL/GenBank/DDBJ databases">
        <authorList>
            <person name="Dougan E. K."/>
            <person name="Rhodes N."/>
            <person name="Thang M."/>
            <person name="Chan C."/>
        </authorList>
    </citation>
    <scope>NUCLEOTIDE SEQUENCE</scope>
</reference>
<gene>
    <name evidence="1" type="ORF">PGLA1383_LOCUS8889</name>
</gene>
<organism evidence="1 2">
    <name type="scientific">Polarella glacialis</name>
    <name type="common">Dinoflagellate</name>
    <dbReference type="NCBI Taxonomy" id="89957"/>
    <lineage>
        <taxon>Eukaryota</taxon>
        <taxon>Sar</taxon>
        <taxon>Alveolata</taxon>
        <taxon>Dinophyceae</taxon>
        <taxon>Suessiales</taxon>
        <taxon>Suessiaceae</taxon>
        <taxon>Polarella</taxon>
    </lineage>
</organism>
<accession>A0A813DWT9</accession>
<dbReference type="Proteomes" id="UP000654075">
    <property type="component" value="Unassembled WGS sequence"/>
</dbReference>
<dbReference type="EMBL" id="CAJNNV010004099">
    <property type="protein sequence ID" value="CAE8590164.1"/>
    <property type="molecule type" value="Genomic_DNA"/>
</dbReference>
<name>A0A813DWT9_POLGL</name>
<evidence type="ECO:0000313" key="1">
    <source>
        <dbReference type="EMBL" id="CAE8590164.1"/>
    </source>
</evidence>
<dbReference type="OrthoDB" id="272303at2759"/>
<proteinExistence type="predicted"/>
<feature type="non-terminal residue" evidence="1">
    <location>
        <position position="210"/>
    </location>
</feature>
<dbReference type="AlphaFoldDB" id="A0A813DWT9"/>